<dbReference type="Proteomes" id="UP000242381">
    <property type="component" value="Unassembled WGS sequence"/>
</dbReference>
<gene>
    <name evidence="1" type="ORF">BCV71DRAFT_282940</name>
</gene>
<proteinExistence type="predicted"/>
<reference evidence="1 2" key="1">
    <citation type="journal article" date="2016" name="Proc. Natl. Acad. Sci. U.S.A.">
        <title>Lipid metabolic changes in an early divergent fungus govern the establishment of a mutualistic symbiosis with endobacteria.</title>
        <authorList>
            <person name="Lastovetsky O.A."/>
            <person name="Gaspar M.L."/>
            <person name="Mondo S.J."/>
            <person name="LaButti K.M."/>
            <person name="Sandor L."/>
            <person name="Grigoriev I.V."/>
            <person name="Henry S.A."/>
            <person name="Pawlowska T.E."/>
        </authorList>
    </citation>
    <scope>NUCLEOTIDE SEQUENCE [LARGE SCALE GENOMIC DNA]</scope>
    <source>
        <strain evidence="1 2">ATCC 11559</strain>
    </source>
</reference>
<protein>
    <submittedName>
        <fullName evidence="1">Uncharacterized protein</fullName>
    </submittedName>
</protein>
<dbReference type="VEuPathDB" id="FungiDB:BCV72DRAFT_306629"/>
<sequence>MPTITEVDTFQIHGALCHRQGSPFPVEGNVPSYAQLYIYDPSYDAQRQSERNENLDNEVIENPSTLLSQWNPFARIYRHAYEILSNRESSRINREDRANSNGSTESGSSYIVISSSMRMHLIKGDDKRTHNLPTMEEVAAAIPIEYIDRNFRDIVLTLRSSSRNDSLLLSTYQPDTCCIRV</sequence>
<accession>A0A1X0SFC6</accession>
<name>A0A1X0SFC6_RHIZD</name>
<evidence type="ECO:0000313" key="2">
    <source>
        <dbReference type="Proteomes" id="UP000242381"/>
    </source>
</evidence>
<evidence type="ECO:0000313" key="1">
    <source>
        <dbReference type="EMBL" id="ORE22939.1"/>
    </source>
</evidence>
<dbReference type="AlphaFoldDB" id="A0A1X0SFC6"/>
<dbReference type="EMBL" id="KV921262">
    <property type="protein sequence ID" value="ORE22939.1"/>
    <property type="molecule type" value="Genomic_DNA"/>
</dbReference>
<dbReference type="PANTHER" id="PTHR45786:SF74">
    <property type="entry name" value="ATP-DEPENDENT DNA HELICASE"/>
    <property type="match status" value="1"/>
</dbReference>
<organism evidence="1 2">
    <name type="scientific">Rhizopus microsporus</name>
    <dbReference type="NCBI Taxonomy" id="58291"/>
    <lineage>
        <taxon>Eukaryota</taxon>
        <taxon>Fungi</taxon>
        <taxon>Fungi incertae sedis</taxon>
        <taxon>Mucoromycota</taxon>
        <taxon>Mucoromycotina</taxon>
        <taxon>Mucoromycetes</taxon>
        <taxon>Mucorales</taxon>
        <taxon>Mucorineae</taxon>
        <taxon>Rhizopodaceae</taxon>
        <taxon>Rhizopus</taxon>
    </lineage>
</organism>
<dbReference type="PANTHER" id="PTHR45786">
    <property type="entry name" value="DNA BINDING PROTEIN-LIKE"/>
    <property type="match status" value="1"/>
</dbReference>